<evidence type="ECO:0000313" key="3">
    <source>
        <dbReference type="Proteomes" id="UP001283361"/>
    </source>
</evidence>
<dbReference type="EMBL" id="JAWDGP010000503">
    <property type="protein sequence ID" value="KAK3800030.1"/>
    <property type="molecule type" value="Genomic_DNA"/>
</dbReference>
<feature type="compositionally biased region" description="Polar residues" evidence="1">
    <location>
        <begin position="35"/>
        <end position="44"/>
    </location>
</feature>
<feature type="region of interest" description="Disordered" evidence="1">
    <location>
        <begin position="1"/>
        <end position="59"/>
    </location>
</feature>
<accession>A0AAE1B5M1</accession>
<dbReference type="Proteomes" id="UP001283361">
    <property type="component" value="Unassembled WGS sequence"/>
</dbReference>
<keyword evidence="3" id="KW-1185">Reference proteome</keyword>
<dbReference type="AlphaFoldDB" id="A0AAE1B5M1"/>
<evidence type="ECO:0000256" key="1">
    <source>
        <dbReference type="SAM" id="MobiDB-lite"/>
    </source>
</evidence>
<organism evidence="2 3">
    <name type="scientific">Elysia crispata</name>
    <name type="common">lettuce slug</name>
    <dbReference type="NCBI Taxonomy" id="231223"/>
    <lineage>
        <taxon>Eukaryota</taxon>
        <taxon>Metazoa</taxon>
        <taxon>Spiralia</taxon>
        <taxon>Lophotrochozoa</taxon>
        <taxon>Mollusca</taxon>
        <taxon>Gastropoda</taxon>
        <taxon>Heterobranchia</taxon>
        <taxon>Euthyneura</taxon>
        <taxon>Panpulmonata</taxon>
        <taxon>Sacoglossa</taxon>
        <taxon>Placobranchoidea</taxon>
        <taxon>Plakobranchidae</taxon>
        <taxon>Elysia</taxon>
    </lineage>
</organism>
<sequence length="73" mass="7873">MVLHEGLLDRGYTPSGSHSERHKSEKHESSLDPGQASQPATVRNSLYLEGGGHRGEASDLAACARSTLFHSRT</sequence>
<proteinExistence type="predicted"/>
<comment type="caution">
    <text evidence="2">The sequence shown here is derived from an EMBL/GenBank/DDBJ whole genome shotgun (WGS) entry which is preliminary data.</text>
</comment>
<protein>
    <submittedName>
        <fullName evidence="2">Uncharacterized protein</fullName>
    </submittedName>
</protein>
<reference evidence="2" key="1">
    <citation type="journal article" date="2023" name="G3 (Bethesda)">
        <title>A reference genome for the long-term kleptoplast-retaining sea slug Elysia crispata morphotype clarki.</title>
        <authorList>
            <person name="Eastman K.E."/>
            <person name="Pendleton A.L."/>
            <person name="Shaikh M.A."/>
            <person name="Suttiyut T."/>
            <person name="Ogas R."/>
            <person name="Tomko P."/>
            <person name="Gavelis G."/>
            <person name="Widhalm J.R."/>
            <person name="Wisecaver J.H."/>
        </authorList>
    </citation>
    <scope>NUCLEOTIDE SEQUENCE</scope>
    <source>
        <strain evidence="2">ECLA1</strain>
    </source>
</reference>
<feature type="compositionally biased region" description="Basic and acidic residues" evidence="1">
    <location>
        <begin position="18"/>
        <end position="30"/>
    </location>
</feature>
<evidence type="ECO:0000313" key="2">
    <source>
        <dbReference type="EMBL" id="KAK3800030.1"/>
    </source>
</evidence>
<gene>
    <name evidence="2" type="ORF">RRG08_029752</name>
</gene>
<name>A0AAE1B5M1_9GAST</name>